<proteinExistence type="inferred from homology"/>
<name>A0A176K0S9_9BACT</name>
<dbReference type="GO" id="GO:0008108">
    <property type="term" value="F:UDP-glucose:hexose-1-phosphate uridylyltransferase activity"/>
    <property type="evidence" value="ECO:0007669"/>
    <property type="project" value="UniProtKB-UniRule"/>
</dbReference>
<evidence type="ECO:0000313" key="13">
    <source>
        <dbReference type="EMBL" id="OAA30433.1"/>
    </source>
</evidence>
<dbReference type="InterPro" id="IPR005850">
    <property type="entry name" value="GalP_Utransf_C"/>
</dbReference>
<evidence type="ECO:0000313" key="14">
    <source>
        <dbReference type="Proteomes" id="UP000077339"/>
    </source>
</evidence>
<comment type="cofactor">
    <cofactor evidence="10">
        <name>Zn(2+)</name>
        <dbReference type="ChEBI" id="CHEBI:29105"/>
    </cofactor>
    <text evidence="10">Binds 1 zinc ion per subunit.</text>
</comment>
<evidence type="ECO:0000256" key="2">
    <source>
        <dbReference type="ARBA" id="ARBA00016340"/>
    </source>
</evidence>
<dbReference type="Proteomes" id="UP000077339">
    <property type="component" value="Unassembled WGS sequence"/>
</dbReference>
<comment type="similarity">
    <text evidence="1">Belongs to the galactose-1-phosphate uridylyltransferase type 1 family.</text>
</comment>
<feature type="binding site" evidence="10">
    <location>
        <position position="88"/>
    </location>
    <ligand>
        <name>Zn(2+)</name>
        <dbReference type="ChEBI" id="CHEBI:29105"/>
    </ligand>
</feature>
<keyword evidence="4 13" id="KW-0548">Nucleotidyltransferase</keyword>
<sequence length="315" mass="37176">MKELRRNPITGEWVIVSSARSARPVLPENACPLCPGVFELEEDYDLAVFDNRFPALSFDAPEITEEDSIVEKARAFGKCEVIMYTSEHELAVPDMPVKQLAKLIEVWCDRYRDLSRNKDLKYIYIFENRGREVGATLDHAHGQLYAFPYLPPRVERKVNYTREQYFLNGNCTLCDMLKNIPEKNIVKKGHYFVSLVPPYARFPYECHIYPLRHVSYLTDLTGEEKWELAEFIRDVAKRYDWLFEEKFPYMMMLFSAPYNTDELYDEFFHFHIEFNPPKRSKDKMKWMASVETGSWNFINPASPEEVARELREALD</sequence>
<dbReference type="UniPathway" id="UPA00214"/>
<feature type="binding site" evidence="10">
    <location>
        <position position="139"/>
    </location>
    <ligand>
        <name>Zn(2+)</name>
        <dbReference type="ChEBI" id="CHEBI:29105"/>
    </ligand>
</feature>
<feature type="active site" description="Tele-UMP-histidine intermediate" evidence="9">
    <location>
        <position position="141"/>
    </location>
</feature>
<dbReference type="GO" id="GO:0005737">
    <property type="term" value="C:cytoplasm"/>
    <property type="evidence" value="ECO:0007669"/>
    <property type="project" value="TreeGrafter"/>
</dbReference>
<dbReference type="Pfam" id="PF01087">
    <property type="entry name" value="GalP_UDP_transf"/>
    <property type="match status" value="1"/>
</dbReference>
<dbReference type="InterPro" id="IPR036265">
    <property type="entry name" value="HIT-like_sf"/>
</dbReference>
<dbReference type="STRING" id="1453497.AT15_10365"/>
<gene>
    <name evidence="13" type="ORF">AT15_10365</name>
</gene>
<dbReference type="RefSeq" id="WP_068347540.1">
    <property type="nucleotide sequence ID" value="NZ_JFHK01000009.1"/>
</dbReference>
<dbReference type="NCBIfam" id="TIGR00209">
    <property type="entry name" value="galT_1"/>
    <property type="match status" value="1"/>
</dbReference>
<protein>
    <recommendedName>
        <fullName evidence="2 8">Galactose-1-phosphate uridylyltransferase</fullName>
        <ecNumber evidence="8">2.7.7.12</ecNumber>
    </recommendedName>
</protein>
<dbReference type="OrthoDB" id="9769064at2"/>
<evidence type="ECO:0000256" key="7">
    <source>
        <dbReference type="ARBA" id="ARBA00023277"/>
    </source>
</evidence>
<keyword evidence="14" id="KW-1185">Reference proteome</keyword>
<keyword evidence="3 13" id="KW-0808">Transferase</keyword>
<dbReference type="PANTHER" id="PTHR11943:SF1">
    <property type="entry name" value="GALACTOSE-1-PHOSPHATE URIDYLYLTRANSFERASE"/>
    <property type="match status" value="1"/>
</dbReference>
<keyword evidence="7" id="KW-0119">Carbohydrate metabolism</keyword>
<dbReference type="EC" id="2.7.7.12" evidence="8"/>
<dbReference type="Gene3D" id="3.30.428.10">
    <property type="entry name" value="HIT-like"/>
    <property type="match status" value="2"/>
</dbReference>
<dbReference type="InterPro" id="IPR001937">
    <property type="entry name" value="GalP_UDPtransf1"/>
</dbReference>
<reference evidence="13 14" key="1">
    <citation type="submission" date="2014-02" db="EMBL/GenBank/DDBJ databases">
        <title>Kosmotoga genome sequencing.</title>
        <authorList>
            <person name="Pollo S.M."/>
            <person name="Charchuk R."/>
            <person name="Nesbo C.L."/>
        </authorList>
    </citation>
    <scope>NUCLEOTIDE SEQUENCE [LARGE SCALE GENOMIC DNA]</scope>
    <source>
        <strain evidence="13 14">S304</strain>
    </source>
</reference>
<dbReference type="EMBL" id="JFHK01000009">
    <property type="protein sequence ID" value="OAA30433.1"/>
    <property type="molecule type" value="Genomic_DNA"/>
</dbReference>
<dbReference type="Pfam" id="PF02744">
    <property type="entry name" value="GalP_UDP_tr_C"/>
    <property type="match status" value="1"/>
</dbReference>
<accession>A0A176K0S9</accession>
<keyword evidence="5 10" id="KW-0479">Metal-binding</keyword>
<feature type="binding site" evidence="10">
    <location>
        <position position="34"/>
    </location>
    <ligand>
        <name>Zn(2+)</name>
        <dbReference type="ChEBI" id="CHEBI:29105"/>
    </ligand>
</feature>
<feature type="domain" description="Galactose-1-phosphate uridyl transferase N-terminal" evidence="11">
    <location>
        <begin position="3"/>
        <end position="151"/>
    </location>
</feature>
<dbReference type="PANTHER" id="PTHR11943">
    <property type="entry name" value="GALACTOSE-1-PHOSPHATE URIDYLYLTRANSFERASE"/>
    <property type="match status" value="1"/>
</dbReference>
<evidence type="ECO:0000259" key="11">
    <source>
        <dbReference type="Pfam" id="PF01087"/>
    </source>
</evidence>
<feature type="binding site" evidence="10">
    <location>
        <position position="31"/>
    </location>
    <ligand>
        <name>Zn(2+)</name>
        <dbReference type="ChEBI" id="CHEBI:29105"/>
    </ligand>
</feature>
<dbReference type="PATRIC" id="fig|1453497.3.peg.2047"/>
<evidence type="ECO:0000256" key="4">
    <source>
        <dbReference type="ARBA" id="ARBA00022695"/>
    </source>
</evidence>
<dbReference type="GO" id="GO:0008270">
    <property type="term" value="F:zinc ion binding"/>
    <property type="evidence" value="ECO:0007669"/>
    <property type="project" value="InterPro"/>
</dbReference>
<evidence type="ECO:0000256" key="3">
    <source>
        <dbReference type="ARBA" id="ARBA00022679"/>
    </source>
</evidence>
<evidence type="ECO:0000256" key="1">
    <source>
        <dbReference type="ARBA" id="ARBA00010951"/>
    </source>
</evidence>
<evidence type="ECO:0000256" key="9">
    <source>
        <dbReference type="PIRSR" id="PIRSR000808-1"/>
    </source>
</evidence>
<feature type="domain" description="Galactose-1-phosphate uridyl transferase C-terminal" evidence="12">
    <location>
        <begin position="182"/>
        <end position="274"/>
    </location>
</feature>
<evidence type="ECO:0000256" key="5">
    <source>
        <dbReference type="ARBA" id="ARBA00022723"/>
    </source>
</evidence>
<evidence type="ECO:0000256" key="8">
    <source>
        <dbReference type="NCBIfam" id="TIGR00209"/>
    </source>
</evidence>
<organism evidence="13 14">
    <name type="scientific">Kosmotoga arenicorallina S304</name>
    <dbReference type="NCBI Taxonomy" id="1453497"/>
    <lineage>
        <taxon>Bacteria</taxon>
        <taxon>Thermotogati</taxon>
        <taxon>Thermotogota</taxon>
        <taxon>Thermotogae</taxon>
        <taxon>Kosmotogales</taxon>
        <taxon>Kosmotogaceae</taxon>
        <taxon>Kosmotoga</taxon>
    </lineage>
</organism>
<dbReference type="InterPro" id="IPR005849">
    <property type="entry name" value="GalP_Utransf_N"/>
</dbReference>
<dbReference type="SUPFAM" id="SSF54197">
    <property type="entry name" value="HIT-like"/>
    <property type="match status" value="2"/>
</dbReference>
<dbReference type="GO" id="GO:0033499">
    <property type="term" value="P:galactose catabolic process via UDP-galactose, Leloir pathway"/>
    <property type="evidence" value="ECO:0007669"/>
    <property type="project" value="TreeGrafter"/>
</dbReference>
<keyword evidence="6 10" id="KW-0862">Zinc</keyword>
<evidence type="ECO:0000259" key="12">
    <source>
        <dbReference type="Pfam" id="PF02744"/>
    </source>
</evidence>
<dbReference type="PIRSF" id="PIRSF000808">
    <property type="entry name" value="GalT"/>
    <property type="match status" value="1"/>
</dbReference>
<evidence type="ECO:0000256" key="6">
    <source>
        <dbReference type="ARBA" id="ARBA00022833"/>
    </source>
</evidence>
<dbReference type="AlphaFoldDB" id="A0A176K0S9"/>
<comment type="caution">
    <text evidence="13">The sequence shown here is derived from an EMBL/GenBank/DDBJ whole genome shotgun (WGS) entry which is preliminary data.</text>
</comment>
<evidence type="ECO:0000256" key="10">
    <source>
        <dbReference type="PIRSR" id="PIRSR000808-3"/>
    </source>
</evidence>